<dbReference type="InterPro" id="IPR028261">
    <property type="entry name" value="DPD_II"/>
</dbReference>
<comment type="similarity">
    <text evidence="2">Belongs to the HdrA family.</text>
</comment>
<dbReference type="GO" id="GO:0046872">
    <property type="term" value="F:metal ion binding"/>
    <property type="evidence" value="ECO:0007669"/>
    <property type="project" value="UniProtKB-KW"/>
</dbReference>
<dbReference type="InterPro" id="IPR036188">
    <property type="entry name" value="FAD/NAD-bd_sf"/>
</dbReference>
<keyword evidence="5" id="KW-0285">Flavoprotein</keyword>
<comment type="cofactor">
    <cofactor evidence="1">
        <name>FAD</name>
        <dbReference type="ChEBI" id="CHEBI:57692"/>
    </cofactor>
</comment>
<evidence type="ECO:0000256" key="4">
    <source>
        <dbReference type="ARBA" id="ARBA00022723"/>
    </source>
</evidence>
<keyword evidence="11" id="KW-1185">Reference proteome</keyword>
<keyword evidence="4" id="KW-0479">Metal-binding</keyword>
<dbReference type="GO" id="GO:0016491">
    <property type="term" value="F:oxidoreductase activity"/>
    <property type="evidence" value="ECO:0007669"/>
    <property type="project" value="UniProtKB-KW"/>
</dbReference>
<evidence type="ECO:0000256" key="8">
    <source>
        <dbReference type="ARBA" id="ARBA00023014"/>
    </source>
</evidence>
<dbReference type="InterPro" id="IPR009051">
    <property type="entry name" value="Helical_ferredxn"/>
</dbReference>
<dbReference type="AlphaFoldDB" id="A0A1H2GGC4"/>
<protein>
    <submittedName>
        <fullName evidence="10">Heterodisulfide reductase subunit A</fullName>
    </submittedName>
</protein>
<dbReference type="InterPro" id="IPR039650">
    <property type="entry name" value="HdrA-like"/>
</dbReference>
<dbReference type="PANTHER" id="PTHR43498">
    <property type="entry name" value="FERREDOXIN:COB-COM HETERODISULFIDE REDUCTASE SUBUNIT A"/>
    <property type="match status" value="1"/>
</dbReference>
<dbReference type="GO" id="GO:0051539">
    <property type="term" value="F:4 iron, 4 sulfur cluster binding"/>
    <property type="evidence" value="ECO:0007669"/>
    <property type="project" value="UniProtKB-KW"/>
</dbReference>
<dbReference type="Gene3D" id="3.50.50.60">
    <property type="entry name" value="FAD/NAD(P)-binding domain"/>
    <property type="match status" value="3"/>
</dbReference>
<reference evidence="11" key="1">
    <citation type="submission" date="2016-10" db="EMBL/GenBank/DDBJ databases">
        <authorList>
            <person name="Varghese N."/>
            <person name="Submissions S."/>
        </authorList>
    </citation>
    <scope>NUCLEOTIDE SEQUENCE [LARGE SCALE GENOMIC DNA]</scope>
    <source>
        <strain evidence="11">DSM 3384</strain>
    </source>
</reference>
<organism evidence="10 11">
    <name type="scientific">Desulfobacula phenolica</name>
    <dbReference type="NCBI Taxonomy" id="90732"/>
    <lineage>
        <taxon>Bacteria</taxon>
        <taxon>Pseudomonadati</taxon>
        <taxon>Thermodesulfobacteriota</taxon>
        <taxon>Desulfobacteria</taxon>
        <taxon>Desulfobacterales</taxon>
        <taxon>Desulfobacteraceae</taxon>
        <taxon>Desulfobacula</taxon>
    </lineage>
</organism>
<dbReference type="PROSITE" id="PS00198">
    <property type="entry name" value="4FE4S_FER_1"/>
    <property type="match status" value="4"/>
</dbReference>
<dbReference type="SUPFAM" id="SSF51905">
    <property type="entry name" value="FAD/NAD(P)-binding domain"/>
    <property type="match status" value="2"/>
</dbReference>
<evidence type="ECO:0000256" key="3">
    <source>
        <dbReference type="ARBA" id="ARBA00022485"/>
    </source>
</evidence>
<evidence type="ECO:0000256" key="1">
    <source>
        <dbReference type="ARBA" id="ARBA00001974"/>
    </source>
</evidence>
<evidence type="ECO:0000256" key="2">
    <source>
        <dbReference type="ARBA" id="ARBA00006561"/>
    </source>
</evidence>
<dbReference type="InterPro" id="IPR017900">
    <property type="entry name" value="4Fe4S_Fe_S_CS"/>
</dbReference>
<feature type="domain" description="4Fe-4S ferredoxin-type" evidence="9">
    <location>
        <begin position="262"/>
        <end position="291"/>
    </location>
</feature>
<dbReference type="InterPro" id="IPR017896">
    <property type="entry name" value="4Fe4S_Fe-S-bd"/>
</dbReference>
<feature type="domain" description="4Fe-4S ferredoxin-type" evidence="9">
    <location>
        <begin position="1124"/>
        <end position="1153"/>
    </location>
</feature>
<evidence type="ECO:0000313" key="11">
    <source>
        <dbReference type="Proteomes" id="UP000199608"/>
    </source>
</evidence>
<dbReference type="InterPro" id="IPR023753">
    <property type="entry name" value="FAD/NAD-binding_dom"/>
</dbReference>
<dbReference type="SUPFAM" id="SSF46548">
    <property type="entry name" value="alpha-helical ferredoxin"/>
    <property type="match status" value="3"/>
</dbReference>
<dbReference type="NCBIfam" id="NF009410">
    <property type="entry name" value="PRK12771.1"/>
    <property type="match status" value="1"/>
</dbReference>
<evidence type="ECO:0000256" key="5">
    <source>
        <dbReference type="ARBA" id="ARBA00022827"/>
    </source>
</evidence>
<keyword evidence="8" id="KW-0411">Iron-sulfur</keyword>
<proteinExistence type="inferred from homology"/>
<gene>
    <name evidence="10" type="ORF">SAMN04487931_105185</name>
</gene>
<evidence type="ECO:0000256" key="6">
    <source>
        <dbReference type="ARBA" id="ARBA00023002"/>
    </source>
</evidence>
<dbReference type="Proteomes" id="UP000199608">
    <property type="component" value="Unassembled WGS sequence"/>
</dbReference>
<dbReference type="Pfam" id="PF12831">
    <property type="entry name" value="FAD_oxidored"/>
    <property type="match status" value="1"/>
</dbReference>
<dbReference type="Pfam" id="PF07992">
    <property type="entry name" value="Pyr_redox_2"/>
    <property type="match status" value="1"/>
</dbReference>
<dbReference type="EMBL" id="FNLL01000005">
    <property type="protein sequence ID" value="SDU18559.1"/>
    <property type="molecule type" value="Genomic_DNA"/>
</dbReference>
<dbReference type="PRINTS" id="PR00419">
    <property type="entry name" value="ADXRDTASE"/>
</dbReference>
<keyword evidence="3" id="KW-0004">4Fe-4S</keyword>
<evidence type="ECO:0000313" key="10">
    <source>
        <dbReference type="EMBL" id="SDU18559.1"/>
    </source>
</evidence>
<keyword evidence="6" id="KW-0560">Oxidoreductase</keyword>
<dbReference type="Pfam" id="PF14691">
    <property type="entry name" value="Fer4_20"/>
    <property type="match status" value="1"/>
</dbReference>
<dbReference type="Gene3D" id="1.10.1060.10">
    <property type="entry name" value="Alpha-helical ferredoxin"/>
    <property type="match status" value="1"/>
</dbReference>
<dbReference type="RefSeq" id="WP_245743077.1">
    <property type="nucleotide sequence ID" value="NZ_FNLL01000005.1"/>
</dbReference>
<dbReference type="PANTHER" id="PTHR43498:SF1">
    <property type="entry name" value="COB--COM HETERODISULFIDE REDUCTASE IRON-SULFUR SUBUNIT A"/>
    <property type="match status" value="1"/>
</dbReference>
<sequence length="1166" mass="127785">MFKKLAPGSNKFASEKPEFGKTALLRFQPCRIGFYICHCGLNIASKVNVEAVREYVETLEGIIVSRDYKFMCSEPGQAMIEKDIRELGLNRVVVASCSPRLHGKTFMEACRRAGLNPYYFQMSSVREQVSWVTEDELLATQKAMHLVTAAIQRVKFHDHLETKTSGVNPNVVIVGGGIAGMQAAIDVGNSGHKAYLIEKDTTIGGHMLQFDKTFPTLDCAACIGTPKMVEVGQNPNIELLSFSEVTNVSGFIGNFTVDVRQKSRYINQNLCTGCGECAKVCPVFIPNPWDMGMAQRKAIGRAFPQAIPITYNIEKKQTAPCRLTCPAGINVQGYIQLVKQKKYDQAFRLIMEKAPFPGVLGRVCPHPCEAECRRKFVDAPIAIKELKRFVADRASLEDTYIPEILDREEKIAVIGAGPAGLTAAYFLRLKGYRVTVFEKLPVPGGMLKTGIPDYRLPSDVLDGEINTILAHGINLVTDTAFGKDITFESLEKEGFDALFLSSGAHESLTLGLEGEASAKGVMDAISFLRDVNLGCKTDCGKKVMIVGGGNVAIDAARCAKRTGNCEVTIIYRRTRQEMPAYEEEITGALEENIEILTLTTPAKIITRDGRVAGIECIKNKLGEKDDSGRQRPVNILGSEFVIECDTIIPAIGQKTDLSWANSMPGLEITSYNRIKTHPDTLQTSLENVFAGGDMVTGPATVIEAIAQGRKAATGIDNYINNIQTHKDDNDIYNGKETDHGNDANQAVKLENYSEIPSNTMVEERACVHSIDPEQRVLSYEEVEATLTEEQAVKEAQRCLNCATCCECMECMSVCEAKAIDHFMKEKTVQLQAGSIILATGYDTLEPTPMKQFGYGRFANVFSALEFERLSNATGPTGGKILMRDKNNEFVKPPESVAIVHCIGSRDVNFHEYCSRVCCMYALKYTHLIKEKVGHDTKVYDFYIDMRCFGEGYEEFYKRCQEEGTIFIRGKVAQITDKPDKSSEQGKLIAIAEDTLLGELVRVPVDMIILCTAIQARQDAGDVGRVFGVNQGADGFFLEEHPKLAPLNTATEGVFLCGCCQKPMDIPDTVSQASGAAAKALSLAAKGRVDIAPTISFIDPDVCVGCKTCISLCPYSAIEFDDRRLVSVVNEAVCKGCGSCSGVCPSGAAQSRHFTKKQIFAEISGIF</sequence>
<dbReference type="SUPFAM" id="SSF51971">
    <property type="entry name" value="Nucleotide-binding domain"/>
    <property type="match status" value="1"/>
</dbReference>
<accession>A0A1H2GGC4</accession>
<dbReference type="SUPFAM" id="SSF54862">
    <property type="entry name" value="4Fe-4S ferredoxins"/>
    <property type="match status" value="1"/>
</dbReference>
<keyword evidence="5" id="KW-0274">FAD</keyword>
<name>A0A1H2GGC4_9BACT</name>
<keyword evidence="7" id="KW-0408">Iron</keyword>
<dbReference type="Pfam" id="PF14697">
    <property type="entry name" value="Fer4_21"/>
    <property type="match status" value="1"/>
</dbReference>
<dbReference type="Gene3D" id="3.30.70.20">
    <property type="match status" value="2"/>
</dbReference>
<dbReference type="PROSITE" id="PS51379">
    <property type="entry name" value="4FE4S_FER_2"/>
    <property type="match status" value="3"/>
</dbReference>
<evidence type="ECO:0000256" key="7">
    <source>
        <dbReference type="ARBA" id="ARBA00023004"/>
    </source>
</evidence>
<dbReference type="Pfam" id="PF00037">
    <property type="entry name" value="Fer4"/>
    <property type="match status" value="1"/>
</dbReference>
<evidence type="ECO:0000259" key="9">
    <source>
        <dbReference type="PROSITE" id="PS51379"/>
    </source>
</evidence>
<feature type="domain" description="4Fe-4S ferredoxin-type" evidence="9">
    <location>
        <begin position="1093"/>
        <end position="1122"/>
    </location>
</feature>